<accession>M4W8D8</accession>
<dbReference type="EMBL" id="KC685370">
    <property type="protein sequence ID" value="AGI10627.1"/>
    <property type="molecule type" value="Genomic_DNA"/>
</dbReference>
<gene>
    <name evidence="1" type="ORF">mgb1_038</name>
</gene>
<organism evidence="1 2">
    <name type="scientific">Bacillus phage MG-B1</name>
    <dbReference type="NCBI Taxonomy" id="1309583"/>
    <lineage>
        <taxon>Viruses</taxon>
        <taxon>Duplodnaviria</taxon>
        <taxon>Heunggongvirae</taxon>
        <taxon>Uroviricota</taxon>
        <taxon>Caudoviricetes</taxon>
        <taxon>Salasmaviridae</taxon>
        <taxon>Northropvirinae</taxon>
        <taxon>Klosterneuburgvirus</taxon>
        <taxon>Klosterneuburgvirus MGB1</taxon>
    </lineage>
</organism>
<evidence type="ECO:0000313" key="1">
    <source>
        <dbReference type="EMBL" id="AGI10627.1"/>
    </source>
</evidence>
<keyword evidence="2" id="KW-1185">Reference proteome</keyword>
<dbReference type="Proteomes" id="UP000012167">
    <property type="component" value="Segment"/>
</dbReference>
<name>M4W8D8_9CAUD</name>
<evidence type="ECO:0000313" key="2">
    <source>
        <dbReference type="Proteomes" id="UP000012167"/>
    </source>
</evidence>
<dbReference type="RefSeq" id="YP_008060126.1">
    <property type="nucleotide sequence ID" value="NC_021336.1"/>
</dbReference>
<reference evidence="1 2" key="1">
    <citation type="journal article" date="2013" name="Genome Announc.">
        <title>Complete Genome Sequence of the Novel Phage MG-B1 Infecting Bacillus weihenstephanensis.</title>
        <authorList>
            <person name="Redondo R.A."/>
            <person name="Kupczok A."/>
            <person name="Stift G."/>
            <person name="Bollback J.P."/>
        </authorList>
    </citation>
    <scope>NUCLEOTIDE SEQUENCE [LARGE SCALE GENOMIC DNA]</scope>
</reference>
<dbReference type="GeneID" id="16205381"/>
<protein>
    <submittedName>
        <fullName evidence="1">Uncharacterized protein</fullName>
    </submittedName>
</protein>
<proteinExistence type="predicted"/>
<sequence>MTSKLEITRQYLKELQEVRSKYGLSDFPKYLKECEEIDKKYGYAINNIPDDELSKNN</sequence>
<dbReference type="KEGG" id="vg:16205381"/>